<name>A0A8T2SXK6_CERRI</name>
<dbReference type="InterPro" id="IPR046848">
    <property type="entry name" value="E_motif"/>
</dbReference>
<dbReference type="GO" id="GO:0009451">
    <property type="term" value="P:RNA modification"/>
    <property type="evidence" value="ECO:0007669"/>
    <property type="project" value="InterPro"/>
</dbReference>
<sequence length="821" mass="91753">MLCKNVVVMGVDFGPWKIRQTIFRHLIIPAMGAPDIDPETLKTLNDLDASTHIDIDKYTSLLQACTLSKSLSHTRHVHRHIMAHGGGAHIFLGFLILTTYSKCQAVEDANAWFAEMPCRSICAWNHMIGLHLRCGQSMHAQHLYEQMLQEGMLPDKITYISMISVFTSLNLVDQGKRINARVVANRCERQVAVATSLINHYGKCGDANRALCLFDELPRRDAVTWSALISGYKQNKHGREVLQFFEQMLMEGVLPSKSVFACTLSACTSQVSLCQGKHMHVYVIHTDLEMEFIVSNALVRMYSECGSLKDARELFDILSSKNVDTSNAMLAAYSQHGCLNNAIKLLGEMKHEGFEIDLINYIHLIDVCGRKAALLEGKQMHACIQRSPYRGSVTVGNALVSMYGRCQSLDNAQSVFDEMPERDVISWNAMISAYVQNGVRRQAMQIFHQMQQAGVMPNKVTFICILDAVSSQADFLETRWLQARLQYDEFYSDVVVATSLITMYGKIGDLTGVVNTFDLLPAPNVISWTAMISAYAFNGNEIEALQMYEQMLQHGMVPDVVTFLNVIVSCTSLMALYTGKTMHVRAQYCGSEVDVAVYNGLVNMYGKCGDLHAACNTFNGISACNLASWNVMMSLYAQHGLVDGALFLLEQMHQCEVAPDRITYVTYLSACSHGGLLKEAIGCLLYIDKDDSELKPSLEHYDCVVDLLGRAGHSCEAEAVVKLLPFQPSPLSWMTLLTVCRSLLDIERGICAANHVFEVDPEDHVPYVMLANIYTAVGREEDAERILRLIEDADEFSLEEDGLKVMHGFPEHFINDYAIQY</sequence>
<keyword evidence="4" id="KW-1185">Reference proteome</keyword>
<feature type="repeat" description="PPR" evidence="2">
    <location>
        <begin position="524"/>
        <end position="558"/>
    </location>
</feature>
<evidence type="ECO:0000256" key="2">
    <source>
        <dbReference type="PROSITE-ProRule" id="PRU00708"/>
    </source>
</evidence>
<comment type="caution">
    <text evidence="3">The sequence shown here is derived from an EMBL/GenBank/DDBJ whole genome shotgun (WGS) entry which is preliminary data.</text>
</comment>
<keyword evidence="1" id="KW-0677">Repeat</keyword>
<evidence type="ECO:0000313" key="3">
    <source>
        <dbReference type="EMBL" id="KAH7374043.1"/>
    </source>
</evidence>
<dbReference type="Pfam" id="PF01535">
    <property type="entry name" value="PPR"/>
    <property type="match status" value="5"/>
</dbReference>
<proteinExistence type="predicted"/>
<gene>
    <name evidence="3" type="ORF">KP509_17G084900</name>
</gene>
<dbReference type="PANTHER" id="PTHR24015:SF548">
    <property type="entry name" value="OS08G0340900 PROTEIN"/>
    <property type="match status" value="1"/>
</dbReference>
<dbReference type="EMBL" id="CM035422">
    <property type="protein sequence ID" value="KAH7374043.1"/>
    <property type="molecule type" value="Genomic_DNA"/>
</dbReference>
<dbReference type="GO" id="GO:0048731">
    <property type="term" value="P:system development"/>
    <property type="evidence" value="ECO:0007669"/>
    <property type="project" value="UniProtKB-ARBA"/>
</dbReference>
<dbReference type="NCBIfam" id="TIGR00756">
    <property type="entry name" value="PPR"/>
    <property type="match status" value="5"/>
</dbReference>
<feature type="repeat" description="PPR" evidence="2">
    <location>
        <begin position="221"/>
        <end position="255"/>
    </location>
</feature>
<dbReference type="AlphaFoldDB" id="A0A8T2SXK6"/>
<dbReference type="Proteomes" id="UP000825935">
    <property type="component" value="Chromosome 17"/>
</dbReference>
<dbReference type="GO" id="GO:0003723">
    <property type="term" value="F:RNA binding"/>
    <property type="evidence" value="ECO:0007669"/>
    <property type="project" value="InterPro"/>
</dbReference>
<dbReference type="Pfam" id="PF13041">
    <property type="entry name" value="PPR_2"/>
    <property type="match status" value="4"/>
</dbReference>
<feature type="repeat" description="PPR" evidence="2">
    <location>
        <begin position="322"/>
        <end position="356"/>
    </location>
</feature>
<evidence type="ECO:0000313" key="4">
    <source>
        <dbReference type="Proteomes" id="UP000825935"/>
    </source>
</evidence>
<organism evidence="3 4">
    <name type="scientific">Ceratopteris richardii</name>
    <name type="common">Triangle waterfern</name>
    <dbReference type="NCBI Taxonomy" id="49495"/>
    <lineage>
        <taxon>Eukaryota</taxon>
        <taxon>Viridiplantae</taxon>
        <taxon>Streptophyta</taxon>
        <taxon>Embryophyta</taxon>
        <taxon>Tracheophyta</taxon>
        <taxon>Polypodiopsida</taxon>
        <taxon>Polypodiidae</taxon>
        <taxon>Polypodiales</taxon>
        <taxon>Pteridineae</taxon>
        <taxon>Pteridaceae</taxon>
        <taxon>Parkerioideae</taxon>
        <taxon>Ceratopteris</taxon>
    </lineage>
</organism>
<dbReference type="InterPro" id="IPR046960">
    <property type="entry name" value="PPR_At4g14850-like_plant"/>
</dbReference>
<evidence type="ECO:0008006" key="5">
    <source>
        <dbReference type="Google" id="ProtNLM"/>
    </source>
</evidence>
<protein>
    <recommendedName>
        <fullName evidence="5">Pentatricopeptide repeat-containing protein</fullName>
    </recommendedName>
</protein>
<dbReference type="PROSITE" id="PS51375">
    <property type="entry name" value="PPR"/>
    <property type="match status" value="6"/>
</dbReference>
<reference evidence="3" key="1">
    <citation type="submission" date="2021-08" db="EMBL/GenBank/DDBJ databases">
        <title>WGS assembly of Ceratopteris richardii.</title>
        <authorList>
            <person name="Marchant D.B."/>
            <person name="Chen G."/>
            <person name="Jenkins J."/>
            <person name="Shu S."/>
            <person name="Leebens-Mack J."/>
            <person name="Grimwood J."/>
            <person name="Schmutz J."/>
            <person name="Soltis P."/>
            <person name="Soltis D."/>
            <person name="Chen Z.-H."/>
        </authorList>
    </citation>
    <scope>NUCLEOTIDE SEQUENCE</scope>
    <source>
        <strain evidence="3">Whitten #5841</strain>
        <tissue evidence="3">Leaf</tissue>
    </source>
</reference>
<feature type="repeat" description="PPR" evidence="2">
    <location>
        <begin position="625"/>
        <end position="659"/>
    </location>
</feature>
<dbReference type="Pfam" id="PF20431">
    <property type="entry name" value="E_motif"/>
    <property type="match status" value="1"/>
</dbReference>
<dbReference type="SUPFAM" id="SSF48452">
    <property type="entry name" value="TPR-like"/>
    <property type="match status" value="1"/>
</dbReference>
<dbReference type="Gene3D" id="1.25.40.10">
    <property type="entry name" value="Tetratricopeptide repeat domain"/>
    <property type="match status" value="6"/>
</dbReference>
<evidence type="ECO:0000256" key="1">
    <source>
        <dbReference type="ARBA" id="ARBA00022737"/>
    </source>
</evidence>
<dbReference type="InterPro" id="IPR011990">
    <property type="entry name" value="TPR-like_helical_dom_sf"/>
</dbReference>
<dbReference type="InterPro" id="IPR002885">
    <property type="entry name" value="PPR_rpt"/>
</dbReference>
<dbReference type="PANTHER" id="PTHR24015">
    <property type="entry name" value="OS07G0578800 PROTEIN-RELATED"/>
    <property type="match status" value="1"/>
</dbReference>
<feature type="repeat" description="PPR" evidence="2">
    <location>
        <begin position="120"/>
        <end position="154"/>
    </location>
</feature>
<accession>A0A8T2SXK6</accession>
<dbReference type="FunFam" id="1.25.40.10:FF:000073">
    <property type="entry name" value="Pentatricopeptide repeat-containing protein chloroplastic"/>
    <property type="match status" value="1"/>
</dbReference>
<dbReference type="OrthoDB" id="185373at2759"/>
<feature type="repeat" description="PPR" evidence="2">
    <location>
        <begin position="423"/>
        <end position="457"/>
    </location>
</feature>
<dbReference type="FunFam" id="1.25.40.10:FF:000158">
    <property type="entry name" value="pentatricopeptide repeat-containing protein At2g33680"/>
    <property type="match status" value="1"/>
</dbReference>